<reference evidence="1 2" key="1">
    <citation type="journal article" date="2019" name="Sci. Rep.">
        <title>Orb-weaving spider Araneus ventricosus genome elucidates the spidroin gene catalogue.</title>
        <authorList>
            <person name="Kono N."/>
            <person name="Nakamura H."/>
            <person name="Ohtoshi R."/>
            <person name="Moran D.A.P."/>
            <person name="Shinohara A."/>
            <person name="Yoshida Y."/>
            <person name="Fujiwara M."/>
            <person name="Mori M."/>
            <person name="Tomita M."/>
            <person name="Arakawa K."/>
        </authorList>
    </citation>
    <scope>NUCLEOTIDE SEQUENCE [LARGE SCALE GENOMIC DNA]</scope>
</reference>
<keyword evidence="2" id="KW-1185">Reference proteome</keyword>
<dbReference type="AlphaFoldDB" id="A0A4Y2ND56"/>
<sequence>PLKPALFGRIRHELNSPNLRGHLPQHPTPAINSPLGAQKWAVVGKDNWTFYCAYSEVISEPHLPSKEANHLRPAFVVAKGKFLDRPARCERVKTLFNFI</sequence>
<accession>A0A4Y2ND56</accession>
<proteinExistence type="predicted"/>
<gene>
    <name evidence="1" type="ORF">AVEN_170148_1</name>
</gene>
<feature type="non-terminal residue" evidence="1">
    <location>
        <position position="1"/>
    </location>
</feature>
<dbReference type="Proteomes" id="UP000499080">
    <property type="component" value="Unassembled WGS sequence"/>
</dbReference>
<organism evidence="1 2">
    <name type="scientific">Araneus ventricosus</name>
    <name type="common">Orbweaver spider</name>
    <name type="synonym">Epeira ventricosa</name>
    <dbReference type="NCBI Taxonomy" id="182803"/>
    <lineage>
        <taxon>Eukaryota</taxon>
        <taxon>Metazoa</taxon>
        <taxon>Ecdysozoa</taxon>
        <taxon>Arthropoda</taxon>
        <taxon>Chelicerata</taxon>
        <taxon>Arachnida</taxon>
        <taxon>Araneae</taxon>
        <taxon>Araneomorphae</taxon>
        <taxon>Entelegynae</taxon>
        <taxon>Araneoidea</taxon>
        <taxon>Araneidae</taxon>
        <taxon>Araneus</taxon>
    </lineage>
</organism>
<evidence type="ECO:0000313" key="2">
    <source>
        <dbReference type="Proteomes" id="UP000499080"/>
    </source>
</evidence>
<dbReference type="EMBL" id="BGPR01126972">
    <property type="protein sequence ID" value="GBN36077.1"/>
    <property type="molecule type" value="Genomic_DNA"/>
</dbReference>
<protein>
    <submittedName>
        <fullName evidence="1">Uncharacterized protein</fullName>
    </submittedName>
</protein>
<comment type="caution">
    <text evidence="1">The sequence shown here is derived from an EMBL/GenBank/DDBJ whole genome shotgun (WGS) entry which is preliminary data.</text>
</comment>
<name>A0A4Y2ND56_ARAVE</name>
<evidence type="ECO:0000313" key="1">
    <source>
        <dbReference type="EMBL" id="GBN36077.1"/>
    </source>
</evidence>